<dbReference type="GO" id="GO:0030288">
    <property type="term" value="C:outer membrane-bounded periplasmic space"/>
    <property type="evidence" value="ECO:0007669"/>
    <property type="project" value="TreeGrafter"/>
</dbReference>
<feature type="domain" description="Tail specific protease" evidence="1">
    <location>
        <begin position="196"/>
        <end position="442"/>
    </location>
</feature>
<dbReference type="SUPFAM" id="SSF52096">
    <property type="entry name" value="ClpP/crotonase"/>
    <property type="match status" value="1"/>
</dbReference>
<dbReference type="Proteomes" id="UP000248987">
    <property type="component" value="Unassembled WGS sequence"/>
</dbReference>
<sequence>NVATNYKKNPSMKRTIILFLIIFSNLTYGQIPNKLSNEEKIYGLSKFWQEVNYNFVYLNKVDRTEWDNQYKKLISEVQNTPNDYEYYRLLQKFCAFLKDGHTNVWFPKEIQDSILNTDFGDYRIFLTNIDGKAIITKVNKSKKDELPIGTEITKVNGLSTNQYINQNVRPYISTSTQHILDDWSIAYMLEGFIGSTFDLELKLPNGKIKSINLTLNNSEEKELYPKENNDIFEYGLLEKDIAYIALNSFTSWDIMGLFSDKLPEIRKAKKLIIDLRKNGGGNENIAREIIKYLTNDTIIYGSKSKSRENVSYYKAIGKYTKATDTLNNNWSKQAYLTYHDNYYFDFPYNSYNTANMDIERIEMPTAILIGHNTASASEDFLIYADNQENMTKIGEPTFGSTGQPMIFDLPNGGIGRVCTKKDTYPDGREFVGYGIKPDIEIKTKLSDYMENRDVVLEKAIEYLNGK</sequence>
<gene>
    <name evidence="2" type="ORF">LX77_03902</name>
</gene>
<evidence type="ECO:0000313" key="3">
    <source>
        <dbReference type="Proteomes" id="UP000248987"/>
    </source>
</evidence>
<feature type="non-terminal residue" evidence="2">
    <location>
        <position position="1"/>
    </location>
</feature>
<accession>A0A327RSR0</accession>
<reference evidence="2 3" key="1">
    <citation type="submission" date="2018-06" db="EMBL/GenBank/DDBJ databases">
        <title>Genomic Encyclopedia of Archaeal and Bacterial Type Strains, Phase II (KMG-II): from individual species to whole genera.</title>
        <authorList>
            <person name="Goeker M."/>
        </authorList>
    </citation>
    <scope>NUCLEOTIDE SEQUENCE [LARGE SCALE GENOMIC DNA]</scope>
    <source>
        <strain evidence="2 3">DSM 12408</strain>
    </source>
</reference>
<dbReference type="PANTHER" id="PTHR32060">
    <property type="entry name" value="TAIL-SPECIFIC PROTEASE"/>
    <property type="match status" value="1"/>
</dbReference>
<dbReference type="GO" id="GO:0008236">
    <property type="term" value="F:serine-type peptidase activity"/>
    <property type="evidence" value="ECO:0007669"/>
    <property type="project" value="InterPro"/>
</dbReference>
<keyword evidence="2" id="KW-0645">Protease</keyword>
<dbReference type="InterPro" id="IPR029045">
    <property type="entry name" value="ClpP/crotonase-like_dom_sf"/>
</dbReference>
<dbReference type="Pfam" id="PF03572">
    <property type="entry name" value="Peptidase_S41"/>
    <property type="match status" value="1"/>
</dbReference>
<keyword evidence="3" id="KW-1185">Reference proteome</keyword>
<dbReference type="SMART" id="SM00245">
    <property type="entry name" value="TSPc"/>
    <property type="match status" value="1"/>
</dbReference>
<evidence type="ECO:0000259" key="1">
    <source>
        <dbReference type="SMART" id="SM00245"/>
    </source>
</evidence>
<dbReference type="PANTHER" id="PTHR32060:SF22">
    <property type="entry name" value="CARBOXYL-TERMINAL-PROCESSING PEPTIDASE 3, CHLOROPLASTIC"/>
    <property type="match status" value="1"/>
</dbReference>
<organism evidence="2 3">
    <name type="scientific">Gelidibacter algens</name>
    <dbReference type="NCBI Taxonomy" id="49280"/>
    <lineage>
        <taxon>Bacteria</taxon>
        <taxon>Pseudomonadati</taxon>
        <taxon>Bacteroidota</taxon>
        <taxon>Flavobacteriia</taxon>
        <taxon>Flavobacteriales</taxon>
        <taxon>Flavobacteriaceae</taxon>
        <taxon>Gelidibacter</taxon>
    </lineage>
</organism>
<keyword evidence="2" id="KW-0378">Hydrolase</keyword>
<protein>
    <submittedName>
        <fullName evidence="2">C-terminal processing protease CtpA/Prc</fullName>
    </submittedName>
</protein>
<evidence type="ECO:0000313" key="2">
    <source>
        <dbReference type="EMBL" id="RAJ16757.1"/>
    </source>
</evidence>
<dbReference type="GO" id="GO:0006508">
    <property type="term" value="P:proteolysis"/>
    <property type="evidence" value="ECO:0007669"/>
    <property type="project" value="UniProtKB-KW"/>
</dbReference>
<name>A0A327RSR0_9FLAO</name>
<dbReference type="GO" id="GO:0004175">
    <property type="term" value="F:endopeptidase activity"/>
    <property type="evidence" value="ECO:0007669"/>
    <property type="project" value="TreeGrafter"/>
</dbReference>
<dbReference type="Gene3D" id="3.90.226.10">
    <property type="entry name" value="2-enoyl-CoA Hydratase, Chain A, domain 1"/>
    <property type="match status" value="1"/>
</dbReference>
<dbReference type="AlphaFoldDB" id="A0A327RSR0"/>
<dbReference type="EMBL" id="QLLQ01000048">
    <property type="protein sequence ID" value="RAJ16757.1"/>
    <property type="molecule type" value="Genomic_DNA"/>
</dbReference>
<dbReference type="Gene3D" id="3.30.750.44">
    <property type="match status" value="1"/>
</dbReference>
<dbReference type="GO" id="GO:0007165">
    <property type="term" value="P:signal transduction"/>
    <property type="evidence" value="ECO:0007669"/>
    <property type="project" value="TreeGrafter"/>
</dbReference>
<dbReference type="InterPro" id="IPR005151">
    <property type="entry name" value="Tail-specific_protease"/>
</dbReference>
<comment type="caution">
    <text evidence="2">The sequence shown here is derived from an EMBL/GenBank/DDBJ whole genome shotgun (WGS) entry which is preliminary data.</text>
</comment>
<proteinExistence type="predicted"/>